<keyword evidence="3" id="KW-1185">Reference proteome</keyword>
<evidence type="ECO:0008006" key="4">
    <source>
        <dbReference type="Google" id="ProtNLM"/>
    </source>
</evidence>
<feature type="compositionally biased region" description="Basic and acidic residues" evidence="1">
    <location>
        <begin position="248"/>
        <end position="258"/>
    </location>
</feature>
<organism evidence="2 3">
    <name type="scientific">Hypericibacter adhaerens</name>
    <dbReference type="NCBI Taxonomy" id="2602016"/>
    <lineage>
        <taxon>Bacteria</taxon>
        <taxon>Pseudomonadati</taxon>
        <taxon>Pseudomonadota</taxon>
        <taxon>Alphaproteobacteria</taxon>
        <taxon>Rhodospirillales</taxon>
        <taxon>Dongiaceae</taxon>
        <taxon>Hypericibacter</taxon>
    </lineage>
</organism>
<sequence>MPAHKVVSEKEWIAARKVLLEKEKTLTRMSDQLSAERRALPWVKVEKSYVFEGARGKQSLAELFGGRSQLFVYHFMFGPDWGQGCPSCSFFADHIDGPNLHLKHHDVSVVVVSRAPWSKIETFKRRMGWHFKWVSSHGSDFNFDHNVSFTPEQEAKGKVTYNFEAMDYMFDELPGLSVFYKDGKGDIFRTYSAYARGGDILLGANNFLDMTPKGRNETEGMDWVRHHDRYDAPEEDGSCCAGESDPISEMRRELVKAR</sequence>
<protein>
    <recommendedName>
        <fullName evidence="4">Thioredoxin</fullName>
    </recommendedName>
</protein>
<dbReference type="AlphaFoldDB" id="A0A5J6N3K5"/>
<evidence type="ECO:0000256" key="1">
    <source>
        <dbReference type="SAM" id="MobiDB-lite"/>
    </source>
</evidence>
<gene>
    <name evidence="2" type="ORF">FRZ61_14010</name>
</gene>
<accession>A0A5J6N3K5</accession>
<dbReference type="OrthoDB" id="7331188at2"/>
<feature type="region of interest" description="Disordered" evidence="1">
    <location>
        <begin position="234"/>
        <end position="258"/>
    </location>
</feature>
<dbReference type="RefSeq" id="WP_151116031.1">
    <property type="nucleotide sequence ID" value="NZ_CP042582.1"/>
</dbReference>
<dbReference type="KEGG" id="hadh:FRZ61_14010"/>
<name>A0A5J6N3K5_9PROT</name>
<dbReference type="Pfam" id="PF05988">
    <property type="entry name" value="DUF899"/>
    <property type="match status" value="1"/>
</dbReference>
<dbReference type="EMBL" id="CP042582">
    <property type="protein sequence ID" value="QEX21476.1"/>
    <property type="molecule type" value="Genomic_DNA"/>
</dbReference>
<dbReference type="InterPro" id="IPR010296">
    <property type="entry name" value="DUF899_thioredox"/>
</dbReference>
<evidence type="ECO:0000313" key="2">
    <source>
        <dbReference type="EMBL" id="QEX21476.1"/>
    </source>
</evidence>
<proteinExistence type="predicted"/>
<dbReference type="Proteomes" id="UP000325797">
    <property type="component" value="Chromosome"/>
</dbReference>
<reference evidence="2 3" key="1">
    <citation type="submission" date="2019-08" db="EMBL/GenBank/DDBJ databases">
        <title>Hyperibacter terrae gen. nov., sp. nov. and Hyperibacter viscosus sp. nov., two new members in the family Rhodospirillaceae isolated from the rhizosphere of Hypericum perforatum.</title>
        <authorList>
            <person name="Noviana Z."/>
        </authorList>
    </citation>
    <scope>NUCLEOTIDE SEQUENCE [LARGE SCALE GENOMIC DNA]</scope>
    <source>
        <strain evidence="2 3">R5959</strain>
    </source>
</reference>
<evidence type="ECO:0000313" key="3">
    <source>
        <dbReference type="Proteomes" id="UP000325797"/>
    </source>
</evidence>